<dbReference type="InterPro" id="IPR000182">
    <property type="entry name" value="GNAT_dom"/>
</dbReference>
<feature type="domain" description="N-acetyltransferase" evidence="3">
    <location>
        <begin position="1"/>
        <end position="142"/>
    </location>
</feature>
<organism evidence="4 5">
    <name type="scientific">Chitinophaga barathri</name>
    <dbReference type="NCBI Taxonomy" id="1647451"/>
    <lineage>
        <taxon>Bacteria</taxon>
        <taxon>Pseudomonadati</taxon>
        <taxon>Bacteroidota</taxon>
        <taxon>Chitinophagia</taxon>
        <taxon>Chitinophagales</taxon>
        <taxon>Chitinophagaceae</taxon>
        <taxon>Chitinophaga</taxon>
    </lineage>
</organism>
<dbReference type="Pfam" id="PF00583">
    <property type="entry name" value="Acetyltransf_1"/>
    <property type="match status" value="1"/>
</dbReference>
<keyword evidence="1 4" id="KW-0808">Transferase</keyword>
<evidence type="ECO:0000256" key="2">
    <source>
        <dbReference type="ARBA" id="ARBA00023315"/>
    </source>
</evidence>
<gene>
    <name evidence="4" type="ORF">EG028_17440</name>
</gene>
<proteinExistence type="predicted"/>
<comment type="caution">
    <text evidence="4">The sequence shown here is derived from an EMBL/GenBank/DDBJ whole genome shotgun (WGS) entry which is preliminary data.</text>
</comment>
<dbReference type="GO" id="GO:0016747">
    <property type="term" value="F:acyltransferase activity, transferring groups other than amino-acyl groups"/>
    <property type="evidence" value="ECO:0007669"/>
    <property type="project" value="InterPro"/>
</dbReference>
<keyword evidence="5" id="KW-1185">Reference proteome</keyword>
<dbReference type="PROSITE" id="PS51186">
    <property type="entry name" value="GNAT"/>
    <property type="match status" value="1"/>
</dbReference>
<dbReference type="CDD" id="cd04301">
    <property type="entry name" value="NAT_SF"/>
    <property type="match status" value="1"/>
</dbReference>
<name>A0A3N4ME78_9BACT</name>
<accession>A0A3N4ME78</accession>
<dbReference type="Proteomes" id="UP000279089">
    <property type="component" value="Unassembled WGS sequence"/>
</dbReference>
<evidence type="ECO:0000313" key="5">
    <source>
        <dbReference type="Proteomes" id="UP000279089"/>
    </source>
</evidence>
<dbReference type="AlphaFoldDB" id="A0A3N4ME78"/>
<dbReference type="InterPro" id="IPR016181">
    <property type="entry name" value="Acyl_CoA_acyltransferase"/>
</dbReference>
<evidence type="ECO:0000256" key="1">
    <source>
        <dbReference type="ARBA" id="ARBA00022679"/>
    </source>
</evidence>
<dbReference type="InterPro" id="IPR050832">
    <property type="entry name" value="Bact_Acetyltransf"/>
</dbReference>
<sequence length="145" mass="16718">MSLREATIDDIPALHTVRMAVRENALRNPGLVTTDDYIRYLTTDGKGWLFEENGEIIGFAVVNTRAHEVWALFVLPDAEGRGIGRRLHDAMLEWYFDFFEDTLRLGTAPGTRAEKFYLRKGWKNQGIRMNGEIKFTMSVTDYEKL</sequence>
<dbReference type="SUPFAM" id="SSF55729">
    <property type="entry name" value="Acyl-CoA N-acyltransferases (Nat)"/>
    <property type="match status" value="1"/>
</dbReference>
<keyword evidence="2" id="KW-0012">Acyltransferase</keyword>
<dbReference type="OrthoDB" id="7356080at2"/>
<dbReference type="PANTHER" id="PTHR43877">
    <property type="entry name" value="AMINOALKYLPHOSPHONATE N-ACETYLTRANSFERASE-RELATED-RELATED"/>
    <property type="match status" value="1"/>
</dbReference>
<dbReference type="RefSeq" id="WP_120517803.1">
    <property type="nucleotide sequence ID" value="NZ_QXZY01000010.1"/>
</dbReference>
<dbReference type="Gene3D" id="3.40.630.30">
    <property type="match status" value="1"/>
</dbReference>
<reference evidence="5" key="1">
    <citation type="submission" date="2018-11" db="EMBL/GenBank/DDBJ databases">
        <title>Chitinophaga lutea sp.nov., isolate from arsenic contaminated soil.</title>
        <authorList>
            <person name="Zong Y."/>
        </authorList>
    </citation>
    <scope>NUCLEOTIDE SEQUENCE [LARGE SCALE GENOMIC DNA]</scope>
    <source>
        <strain evidence="5">YLT18</strain>
    </source>
</reference>
<protein>
    <submittedName>
        <fullName evidence="4">GNAT family N-acetyltransferase</fullName>
    </submittedName>
</protein>
<evidence type="ECO:0000259" key="3">
    <source>
        <dbReference type="PROSITE" id="PS51186"/>
    </source>
</evidence>
<evidence type="ECO:0000313" key="4">
    <source>
        <dbReference type="EMBL" id="RPD39907.1"/>
    </source>
</evidence>
<dbReference type="EMBL" id="RMBX01000009">
    <property type="protein sequence ID" value="RPD39907.1"/>
    <property type="molecule type" value="Genomic_DNA"/>
</dbReference>